<comment type="subcellular location">
    <subcellularLocation>
        <location evidence="1">Cell membrane</location>
    </subcellularLocation>
</comment>
<dbReference type="CDD" id="cd00761">
    <property type="entry name" value="Glyco_tranf_GTA_type"/>
    <property type="match status" value="1"/>
</dbReference>
<evidence type="ECO:0000256" key="5">
    <source>
        <dbReference type="ARBA" id="ARBA00023136"/>
    </source>
</evidence>
<dbReference type="Pfam" id="PF00535">
    <property type="entry name" value="Glycos_transf_2"/>
    <property type="match status" value="1"/>
</dbReference>
<keyword evidence="3" id="KW-0328">Glycosyltransferase</keyword>
<keyword evidence="5" id="KW-0472">Membrane</keyword>
<dbReference type="Gene3D" id="3.90.550.10">
    <property type="entry name" value="Spore Coat Polysaccharide Biosynthesis Protein SpsA, Chain A"/>
    <property type="match status" value="1"/>
</dbReference>
<sequence length="240" mass="26392">MRLSVVVPVLDDAHELAGCLAALHGQTRPPDEIVVVDNGCSDTSADVAREAGARVVTEPVRGIPSAAAAGYDRASGDVIARLDADSRPGPDWMQRIESAFAEDPGLVALSGPGEFIGLSGWRARAAQLLYMDAYFFSVGAAMAHPVLFGSNLAMRRTAWERVRDGVDRSDPELHDDIDLSFQFGADDRLRVDRSLTVGISARPFDDPAAMRRRFSRAFRTIARNWRTSPPSERWMQRLRR</sequence>
<dbReference type="PANTHER" id="PTHR43646:SF2">
    <property type="entry name" value="GLYCOSYLTRANSFERASE 2-LIKE DOMAIN-CONTAINING PROTEIN"/>
    <property type="match status" value="1"/>
</dbReference>
<dbReference type="InterPro" id="IPR029044">
    <property type="entry name" value="Nucleotide-diphossugar_trans"/>
</dbReference>
<evidence type="ECO:0000256" key="4">
    <source>
        <dbReference type="ARBA" id="ARBA00022679"/>
    </source>
</evidence>
<dbReference type="OrthoDB" id="9802632at2"/>
<evidence type="ECO:0000313" key="12">
    <source>
        <dbReference type="Proteomes" id="UP000218810"/>
    </source>
</evidence>
<gene>
    <name evidence="11" type="ORF">CEY15_05730</name>
</gene>
<evidence type="ECO:0000256" key="6">
    <source>
        <dbReference type="ARBA" id="ARBA00037281"/>
    </source>
</evidence>
<feature type="domain" description="Glycosyltransferase 2-like" evidence="10">
    <location>
        <begin position="4"/>
        <end position="125"/>
    </location>
</feature>
<evidence type="ECO:0000313" key="11">
    <source>
        <dbReference type="EMBL" id="PAY24047.1"/>
    </source>
</evidence>
<keyword evidence="12" id="KW-1185">Reference proteome</keyword>
<comment type="caution">
    <text evidence="11">The sequence shown here is derived from an EMBL/GenBank/DDBJ whole genome shotgun (WGS) entry which is preliminary data.</text>
</comment>
<name>A0A2A2WS83_9ACTN</name>
<evidence type="ECO:0000256" key="7">
    <source>
        <dbReference type="ARBA" id="ARBA00037904"/>
    </source>
</evidence>
<keyword evidence="4 11" id="KW-0808">Transferase</keyword>
<dbReference type="Proteomes" id="UP000218810">
    <property type="component" value="Unassembled WGS sequence"/>
</dbReference>
<evidence type="ECO:0000256" key="2">
    <source>
        <dbReference type="ARBA" id="ARBA00022475"/>
    </source>
</evidence>
<protein>
    <recommendedName>
        <fullName evidence="9">4,4'-diaponeurosporenoate glycosyltransferase</fullName>
    </recommendedName>
</protein>
<dbReference type="InterPro" id="IPR001173">
    <property type="entry name" value="Glyco_trans_2-like"/>
</dbReference>
<dbReference type="GO" id="GO:0016757">
    <property type="term" value="F:glycosyltransferase activity"/>
    <property type="evidence" value="ECO:0007669"/>
    <property type="project" value="UniProtKB-KW"/>
</dbReference>
<dbReference type="RefSeq" id="WP_095717649.1">
    <property type="nucleotide sequence ID" value="NZ_NTGA01000011.1"/>
</dbReference>
<reference evidence="12" key="1">
    <citation type="submission" date="2017-09" db="EMBL/GenBank/DDBJ databases">
        <authorList>
            <person name="Zhang Y."/>
            <person name="Huang X."/>
            <person name="Liu J."/>
            <person name="Lu L."/>
            <person name="Peng K."/>
        </authorList>
    </citation>
    <scope>NUCLEOTIDE SEQUENCE [LARGE SCALE GENOMIC DNA]</scope>
    <source>
        <strain evidence="12">S-XJ-1</strain>
    </source>
</reference>
<organism evidence="11 12">
    <name type="scientific">Dietzia natronolimnaea</name>
    <dbReference type="NCBI Taxonomy" id="161920"/>
    <lineage>
        <taxon>Bacteria</taxon>
        <taxon>Bacillati</taxon>
        <taxon>Actinomycetota</taxon>
        <taxon>Actinomycetes</taxon>
        <taxon>Mycobacteriales</taxon>
        <taxon>Dietziaceae</taxon>
        <taxon>Dietzia</taxon>
    </lineage>
</organism>
<evidence type="ECO:0000259" key="10">
    <source>
        <dbReference type="Pfam" id="PF00535"/>
    </source>
</evidence>
<comment type="pathway">
    <text evidence="7">Carotenoid biosynthesis; staphyloxanthin biosynthesis; staphyloxanthin from farnesyl diphosphate: step 4/5.</text>
</comment>
<comment type="function">
    <text evidence="6">Catalyzes the glycosylation of 4,4'-diaponeurosporenoate, i.e. the esterification of glucose at the C1'' position with the carboxyl group of 4,4'-diaponeurosporenic acid, to form glycosyl-4,4'-diaponeurosporenoate. This is a step in the biosynthesis of staphyloxanthin, an orange pigment present in most staphylococci strains.</text>
</comment>
<dbReference type="EMBL" id="NTGA01000011">
    <property type="protein sequence ID" value="PAY24047.1"/>
    <property type="molecule type" value="Genomic_DNA"/>
</dbReference>
<evidence type="ECO:0000256" key="3">
    <source>
        <dbReference type="ARBA" id="ARBA00022676"/>
    </source>
</evidence>
<comment type="similarity">
    <text evidence="8">Belongs to the glycosyltransferase 2 family. CrtQ subfamily.</text>
</comment>
<proteinExistence type="inferred from homology"/>
<keyword evidence="2" id="KW-1003">Cell membrane</keyword>
<dbReference type="AlphaFoldDB" id="A0A2A2WS83"/>
<evidence type="ECO:0000256" key="9">
    <source>
        <dbReference type="ARBA" id="ARBA00040345"/>
    </source>
</evidence>
<dbReference type="GO" id="GO:0005886">
    <property type="term" value="C:plasma membrane"/>
    <property type="evidence" value="ECO:0007669"/>
    <property type="project" value="UniProtKB-SubCell"/>
</dbReference>
<evidence type="ECO:0000256" key="8">
    <source>
        <dbReference type="ARBA" id="ARBA00038120"/>
    </source>
</evidence>
<accession>A0A2A2WS83</accession>
<evidence type="ECO:0000256" key="1">
    <source>
        <dbReference type="ARBA" id="ARBA00004236"/>
    </source>
</evidence>
<dbReference type="SUPFAM" id="SSF53448">
    <property type="entry name" value="Nucleotide-diphospho-sugar transferases"/>
    <property type="match status" value="1"/>
</dbReference>
<dbReference type="PANTHER" id="PTHR43646">
    <property type="entry name" value="GLYCOSYLTRANSFERASE"/>
    <property type="match status" value="1"/>
</dbReference>